<name>A0A8J5JG41_HOMAM</name>
<evidence type="ECO:0000256" key="5">
    <source>
        <dbReference type="ARBA" id="ARBA00023136"/>
    </source>
</evidence>
<dbReference type="Pfam" id="PF02010">
    <property type="entry name" value="REJ"/>
    <property type="match status" value="1"/>
</dbReference>
<feature type="chain" id="PRO_5035281761" evidence="6">
    <location>
        <begin position="22"/>
        <end position="1818"/>
    </location>
</feature>
<keyword evidence="6" id="KW-0732">Signal</keyword>
<evidence type="ECO:0000256" key="1">
    <source>
        <dbReference type="ARBA" id="ARBA00004370"/>
    </source>
</evidence>
<dbReference type="Pfam" id="PF01822">
    <property type="entry name" value="WSC"/>
    <property type="match status" value="1"/>
</dbReference>
<evidence type="ECO:0000256" key="4">
    <source>
        <dbReference type="ARBA" id="ARBA00022989"/>
    </source>
</evidence>
<evidence type="ECO:0000256" key="3">
    <source>
        <dbReference type="ARBA" id="ARBA00022737"/>
    </source>
</evidence>
<dbReference type="Proteomes" id="UP000747542">
    <property type="component" value="Unassembled WGS sequence"/>
</dbReference>
<keyword evidence="3" id="KW-0677">Repeat</keyword>
<protein>
    <submittedName>
        <fullName evidence="8">Polycystin-1-like 1</fullName>
    </submittedName>
</protein>
<evidence type="ECO:0000313" key="8">
    <source>
        <dbReference type="EMBL" id="KAG7157020.1"/>
    </source>
</evidence>
<accession>A0A8J5JG41</accession>
<keyword evidence="9" id="KW-1185">Reference proteome</keyword>
<keyword evidence="5" id="KW-0472">Membrane</keyword>
<dbReference type="GO" id="GO:0005886">
    <property type="term" value="C:plasma membrane"/>
    <property type="evidence" value="ECO:0007669"/>
    <property type="project" value="TreeGrafter"/>
</dbReference>
<evidence type="ECO:0000259" key="7">
    <source>
        <dbReference type="PROSITE" id="PS51212"/>
    </source>
</evidence>
<proteinExistence type="predicted"/>
<dbReference type="EMBL" id="JAHLQT010038254">
    <property type="protein sequence ID" value="KAG7157020.1"/>
    <property type="molecule type" value="Genomic_DNA"/>
</dbReference>
<evidence type="ECO:0000256" key="2">
    <source>
        <dbReference type="ARBA" id="ARBA00022692"/>
    </source>
</evidence>
<feature type="domain" description="WSC" evidence="7">
    <location>
        <begin position="24"/>
        <end position="117"/>
    </location>
</feature>
<keyword evidence="4" id="KW-1133">Transmembrane helix</keyword>
<dbReference type="PANTHER" id="PTHR46730:SF1">
    <property type="entry name" value="PLAT DOMAIN-CONTAINING PROTEIN"/>
    <property type="match status" value="1"/>
</dbReference>
<dbReference type="InterPro" id="IPR002859">
    <property type="entry name" value="PKD/REJ-like"/>
</dbReference>
<dbReference type="SUPFAM" id="SSF49299">
    <property type="entry name" value="PKD domain"/>
    <property type="match status" value="1"/>
</dbReference>
<evidence type="ECO:0000256" key="6">
    <source>
        <dbReference type="SAM" id="SignalP"/>
    </source>
</evidence>
<dbReference type="GO" id="GO:0006816">
    <property type="term" value="P:calcium ion transport"/>
    <property type="evidence" value="ECO:0007669"/>
    <property type="project" value="TreeGrafter"/>
</dbReference>
<reference evidence="8" key="1">
    <citation type="journal article" date="2021" name="Sci. Adv.">
        <title>The American lobster genome reveals insights on longevity, neural, and immune adaptations.</title>
        <authorList>
            <person name="Polinski J.M."/>
            <person name="Zimin A.V."/>
            <person name="Clark K.F."/>
            <person name="Kohn A.B."/>
            <person name="Sadowski N."/>
            <person name="Timp W."/>
            <person name="Ptitsyn A."/>
            <person name="Khanna P."/>
            <person name="Romanova D.Y."/>
            <person name="Williams P."/>
            <person name="Greenwood S.J."/>
            <person name="Moroz L.L."/>
            <person name="Walt D.R."/>
            <person name="Bodnar A.G."/>
        </authorList>
    </citation>
    <scope>NUCLEOTIDE SEQUENCE</scope>
    <source>
        <strain evidence="8">GMGI-L3</strain>
    </source>
</reference>
<dbReference type="InterPro" id="IPR002889">
    <property type="entry name" value="WSC_carb-bd"/>
</dbReference>
<sequence>MNIKVLTVLTLLTAVLQVVWAPPVATFIDCVTATPAVPAFYYMALGPTFDTDIVAKCSQSCLQSGYQYAGISEGTYCFCSALFDPAAAVSAPLCDFLCDGLACGTEDSNVFAAYDTGGGSPAFTMVATNDPVTVQVDLTPEALGASFLVDLDVEAPPSYLTLASISTPGFLVPGLYTVKVLAMIEGTKLSSYDETNLTQEAIPVIDEVACPIVWEPNELYYCNVSVTMQNELDSYTSTFSDDLSAFSITGIGSEIYRLGTPPPRGISLEVAAPYSDIDEIRKAVPISRASQLLALDFYAYAAGDITAGIIRPTCAGGVYSVDVGGCMTLPPDDPDGLIHTCEATGTFWPQEPTCGDGAGVGMVEEAPATWAFVPGASVTMTFVEPGFYRELLAAPVDLLPGDTISATGPVGKSPVERQWGDVVDGVPTTSHHYVAAVVKEKMPIQLAHICTTINVDVTLDVVDDDATAAALANHTSCERNITDIALVISQIETDLFNTTVNYVEPYYIRSNTDADFIFVFSVAGPTTFTLAYDPPIGLNNTFVDLTDYPLGLAPHNKTEVLQMADDFVYIITVYAANQHNDLTGPVSNTAILYVQHPVLPTWTVAPNHPVGFMIPSQLGEIIFINSDTLANFPTNASAYVEWGDGITQTLPFEHSGDKQPILKHNYTNHGIYNISVYIYNVVSGYNVSCQILIVEEIINFEVYVKYFPSETSTTPRDGFGKYKNQYPLDKNLTFFPVMAQGTVSQYVAYNDTSTLEMFTFDVIDMFNPIEIPFKFHIDYETFVNMTVYAINVFQSVPVRLFIEIVGQVRNCMIDDFSDVVDQFEEKKFMVSYESVGAGTCLVIHWGDTDLSLVDTWGENITCQGKYPDATYHEDPFLDMIMNISHTFTWRSLFNVSIYAFNDLSFCSHRLMTVVTDIKCKPPIVSIIQGSISHETPLSFVKSKAANIYTLASLDCDLTSTTKKRWQLYRANGTGDLEAYIPTMDVIPSWNKAHLSIPKLHLDYNMYVAWYTITMWDDAIPPGWTFQKRTMTYFEIGQTPLIPILMENAVSKVIRGVTQDLLLQPGTLSIDPDDPDNKNFKVEWRCRKIEEAWPASDTTAKLMSPVAGGGGCFGHGPGLLDYAGTELLIAGDEFVAINQVYEFQATVSKDVRTEAVIGQVHIVDYVAPVLTMRCASPALCKPFGDGVYMNPSSRMAIIAECLEACDGPLDYDWAATDVDGNLFPQNTDYFPLGFDNNEVSFSTQFFDDNPDLTDFHLSLSGVNSFNRKGFASFFMKVNKRPENGYCQVIEPPTRLALVDTYTLVCDEWTDPEDIGVTHYVVNLINELGTRSTVLEMKHFPITPQQEPMVLPPGKLLVEVKVYDEWGAYTVVNVADLEVLMPNEDQVDQAAIEAYIAELQGAGDVQLLNMVLYAQSKVIQEAPWLSLDESLPEDELNARIIKIAEANNVALAAIKENTNYDTLASVNIAAGIMSSILDYSLQTQYTLQTIDTKAREKVLDVSEDAISSIMELDVPEPNDLVQLVTLIAGNNMAMGKNQATFGSKPEEGCFAVPSDFKDKDSFDYNSEVTGLDMVQEADPDVAAKCHITDTTRETAVKMVPDSDKVLHNVSMKMMGGYVVGETHEFQTSNGVYIKMGVVRRKDLIKLDIGITGSSVGLQNAFCPQLNCSMEMPFGFIIREWPVILHSFPKTVDKLSKGTKVIDYELYSRDLEVLVIQDLPPTQTIKVTISKTYGEDGNTTLPAMTKVNAIKASAKKTIPVMYSTFNVTTSDSAISLEILPDNVTNRLFLMIDKPRLPTLKHNMRFYFVKDLTLNDGKSKYI</sequence>
<gene>
    <name evidence="8" type="primary">PKD1-L1</name>
    <name evidence="8" type="ORF">Hamer_G020305</name>
</gene>
<evidence type="ECO:0000313" key="9">
    <source>
        <dbReference type="Proteomes" id="UP000747542"/>
    </source>
</evidence>
<keyword evidence="2" id="KW-0812">Transmembrane</keyword>
<comment type="caution">
    <text evidence="8">The sequence shown here is derived from an EMBL/GenBank/DDBJ whole genome shotgun (WGS) entry which is preliminary data.</text>
</comment>
<organism evidence="8 9">
    <name type="scientific">Homarus americanus</name>
    <name type="common">American lobster</name>
    <dbReference type="NCBI Taxonomy" id="6706"/>
    <lineage>
        <taxon>Eukaryota</taxon>
        <taxon>Metazoa</taxon>
        <taxon>Ecdysozoa</taxon>
        <taxon>Arthropoda</taxon>
        <taxon>Crustacea</taxon>
        <taxon>Multicrustacea</taxon>
        <taxon>Malacostraca</taxon>
        <taxon>Eumalacostraca</taxon>
        <taxon>Eucarida</taxon>
        <taxon>Decapoda</taxon>
        <taxon>Pleocyemata</taxon>
        <taxon>Astacidea</taxon>
        <taxon>Nephropoidea</taxon>
        <taxon>Nephropidae</taxon>
        <taxon>Homarus</taxon>
    </lineage>
</organism>
<dbReference type="PROSITE" id="PS51212">
    <property type="entry name" value="WSC"/>
    <property type="match status" value="1"/>
</dbReference>
<dbReference type="PANTHER" id="PTHR46730">
    <property type="entry name" value="POLYCYSTIN-1"/>
    <property type="match status" value="1"/>
</dbReference>
<comment type="subcellular location">
    <subcellularLocation>
        <location evidence="1">Membrane</location>
    </subcellularLocation>
</comment>
<feature type="signal peptide" evidence="6">
    <location>
        <begin position="1"/>
        <end position="21"/>
    </location>
</feature>
<dbReference type="InterPro" id="IPR035986">
    <property type="entry name" value="PKD_dom_sf"/>
</dbReference>
<dbReference type="GO" id="GO:0005261">
    <property type="term" value="F:monoatomic cation channel activity"/>
    <property type="evidence" value="ECO:0007669"/>
    <property type="project" value="TreeGrafter"/>
</dbReference>